<gene>
    <name evidence="1" type="ORF">Pan161_47980</name>
</gene>
<dbReference type="OrthoDB" id="5622506at2"/>
<name>A0A517VJE0_9PLAN</name>
<dbReference type="RefSeq" id="WP_145231124.1">
    <property type="nucleotide sequence ID" value="NZ_CP036343.1"/>
</dbReference>
<reference evidence="1 2" key="1">
    <citation type="submission" date="2019-02" db="EMBL/GenBank/DDBJ databases">
        <title>Deep-cultivation of Planctomycetes and their phenomic and genomic characterization uncovers novel biology.</title>
        <authorList>
            <person name="Wiegand S."/>
            <person name="Jogler M."/>
            <person name="Boedeker C."/>
            <person name="Pinto D."/>
            <person name="Vollmers J."/>
            <person name="Rivas-Marin E."/>
            <person name="Kohn T."/>
            <person name="Peeters S.H."/>
            <person name="Heuer A."/>
            <person name="Rast P."/>
            <person name="Oberbeckmann S."/>
            <person name="Bunk B."/>
            <person name="Jeske O."/>
            <person name="Meyerdierks A."/>
            <person name="Storesund J.E."/>
            <person name="Kallscheuer N."/>
            <person name="Luecker S."/>
            <person name="Lage O.M."/>
            <person name="Pohl T."/>
            <person name="Merkel B.J."/>
            <person name="Hornburger P."/>
            <person name="Mueller R.-W."/>
            <person name="Bruemmer F."/>
            <person name="Labrenz M."/>
            <person name="Spormann A.M."/>
            <person name="Op den Camp H."/>
            <person name="Overmann J."/>
            <person name="Amann R."/>
            <person name="Jetten M.S.M."/>
            <person name="Mascher T."/>
            <person name="Medema M.H."/>
            <person name="Devos D.P."/>
            <person name="Kaster A.-K."/>
            <person name="Ovreas L."/>
            <person name="Rohde M."/>
            <person name="Galperin M.Y."/>
            <person name="Jogler C."/>
        </authorList>
    </citation>
    <scope>NUCLEOTIDE SEQUENCE [LARGE SCALE GENOMIC DNA]</scope>
    <source>
        <strain evidence="1 2">Pan161</strain>
    </source>
</reference>
<protein>
    <recommendedName>
        <fullName evidence="3">Ankyrin repeats (3 copies)</fullName>
    </recommendedName>
</protein>
<dbReference type="Gene3D" id="1.25.40.20">
    <property type="entry name" value="Ankyrin repeat-containing domain"/>
    <property type="match status" value="1"/>
</dbReference>
<accession>A0A517VJE0</accession>
<evidence type="ECO:0000313" key="1">
    <source>
        <dbReference type="EMBL" id="QDT93124.1"/>
    </source>
</evidence>
<evidence type="ECO:0008006" key="3">
    <source>
        <dbReference type="Google" id="ProtNLM"/>
    </source>
</evidence>
<dbReference type="AlphaFoldDB" id="A0A517VJE0"/>
<dbReference type="Proteomes" id="UP000316855">
    <property type="component" value="Chromosome"/>
</dbReference>
<dbReference type="KEGG" id="gax:Pan161_47980"/>
<sequence length="88" mass="9760">MDINDLFCSITNSNGIKELKQFIADGGDLLQEHPVSGWSLMHCACEHQNEAVIRALVAADRGLGDWRVKRTHFGAEMGPTWGWVNHVG</sequence>
<dbReference type="InterPro" id="IPR036770">
    <property type="entry name" value="Ankyrin_rpt-contain_sf"/>
</dbReference>
<dbReference type="EMBL" id="CP036343">
    <property type="protein sequence ID" value="QDT93124.1"/>
    <property type="molecule type" value="Genomic_DNA"/>
</dbReference>
<organism evidence="1 2">
    <name type="scientific">Gimesia algae</name>
    <dbReference type="NCBI Taxonomy" id="2527971"/>
    <lineage>
        <taxon>Bacteria</taxon>
        <taxon>Pseudomonadati</taxon>
        <taxon>Planctomycetota</taxon>
        <taxon>Planctomycetia</taxon>
        <taxon>Planctomycetales</taxon>
        <taxon>Planctomycetaceae</taxon>
        <taxon>Gimesia</taxon>
    </lineage>
</organism>
<proteinExistence type="predicted"/>
<evidence type="ECO:0000313" key="2">
    <source>
        <dbReference type="Proteomes" id="UP000316855"/>
    </source>
</evidence>
<keyword evidence="2" id="KW-1185">Reference proteome</keyword>